<accession>A0A1J8PJ05</accession>
<gene>
    <name evidence="2" type="ORF">AZE42_12449</name>
</gene>
<name>A0A1J8PJ05_9AGAM</name>
<proteinExistence type="predicted"/>
<evidence type="ECO:0000313" key="3">
    <source>
        <dbReference type="Proteomes" id="UP000183567"/>
    </source>
</evidence>
<comment type="caution">
    <text evidence="2">The sequence shown here is derived from an EMBL/GenBank/DDBJ whole genome shotgun (WGS) entry which is preliminary data.</text>
</comment>
<feature type="region of interest" description="Disordered" evidence="1">
    <location>
        <begin position="1"/>
        <end position="27"/>
    </location>
</feature>
<dbReference type="Proteomes" id="UP000183567">
    <property type="component" value="Unassembled WGS sequence"/>
</dbReference>
<evidence type="ECO:0000313" key="2">
    <source>
        <dbReference type="EMBL" id="OJA08925.1"/>
    </source>
</evidence>
<organism evidence="2 3">
    <name type="scientific">Rhizopogon vesiculosus</name>
    <dbReference type="NCBI Taxonomy" id="180088"/>
    <lineage>
        <taxon>Eukaryota</taxon>
        <taxon>Fungi</taxon>
        <taxon>Dikarya</taxon>
        <taxon>Basidiomycota</taxon>
        <taxon>Agaricomycotina</taxon>
        <taxon>Agaricomycetes</taxon>
        <taxon>Agaricomycetidae</taxon>
        <taxon>Boletales</taxon>
        <taxon>Suillineae</taxon>
        <taxon>Rhizopogonaceae</taxon>
        <taxon>Rhizopogon</taxon>
    </lineage>
</organism>
<dbReference type="EMBL" id="LVVM01006107">
    <property type="protein sequence ID" value="OJA08925.1"/>
    <property type="molecule type" value="Genomic_DNA"/>
</dbReference>
<reference evidence="2 3" key="1">
    <citation type="submission" date="2016-03" db="EMBL/GenBank/DDBJ databases">
        <title>Comparative genomics of the ectomycorrhizal sister species Rhizopogon vinicolor and Rhizopogon vesiculosus (Basidiomycota: Boletales) reveals a divergence of the mating type B locus.</title>
        <authorList>
            <person name="Mujic A.B."/>
            <person name="Kuo A."/>
            <person name="Tritt A."/>
            <person name="Lipzen A."/>
            <person name="Chen C."/>
            <person name="Johnson J."/>
            <person name="Sharma A."/>
            <person name="Barry K."/>
            <person name="Grigoriev I.V."/>
            <person name="Spatafora J.W."/>
        </authorList>
    </citation>
    <scope>NUCLEOTIDE SEQUENCE [LARGE SCALE GENOMIC DNA]</scope>
    <source>
        <strain evidence="2 3">AM-OR11-056</strain>
    </source>
</reference>
<sequence length="27" mass="2865">MGQAALYPPQNDTLIDVESEPVHSGPV</sequence>
<protein>
    <submittedName>
        <fullName evidence="2">Uncharacterized protein</fullName>
    </submittedName>
</protein>
<evidence type="ECO:0000256" key="1">
    <source>
        <dbReference type="SAM" id="MobiDB-lite"/>
    </source>
</evidence>
<keyword evidence="3" id="KW-1185">Reference proteome</keyword>
<dbReference type="AlphaFoldDB" id="A0A1J8PJ05"/>